<feature type="signal peptide" evidence="1">
    <location>
        <begin position="1"/>
        <end position="19"/>
    </location>
</feature>
<evidence type="ECO:0000313" key="3">
    <source>
        <dbReference type="EMBL" id="MBB6479146.1"/>
    </source>
</evidence>
<evidence type="ECO:0000313" key="4">
    <source>
        <dbReference type="Proteomes" id="UP000587760"/>
    </source>
</evidence>
<dbReference type="InterPro" id="IPR053147">
    <property type="entry name" value="Hsp_HslJ-like"/>
</dbReference>
<dbReference type="RefSeq" id="WP_184744025.1">
    <property type="nucleotide sequence ID" value="NZ_JACHGJ010000001.1"/>
</dbReference>
<protein>
    <submittedName>
        <fullName evidence="3">Heat shock protein HslJ</fullName>
    </submittedName>
</protein>
<accession>A0A841R5N7</accession>
<comment type="caution">
    <text evidence="3">The sequence shown here is derived from an EMBL/GenBank/DDBJ whole genome shotgun (WGS) entry which is preliminary data.</text>
</comment>
<gene>
    <name evidence="3" type="ORF">HNR50_000779</name>
</gene>
<feature type="chain" id="PRO_5033048205" evidence="1">
    <location>
        <begin position="20"/>
        <end position="134"/>
    </location>
</feature>
<dbReference type="InterPro" id="IPR038670">
    <property type="entry name" value="HslJ-like_sf"/>
</dbReference>
<dbReference type="EMBL" id="JACHGJ010000001">
    <property type="protein sequence ID" value="MBB6479146.1"/>
    <property type="molecule type" value="Genomic_DNA"/>
</dbReference>
<reference evidence="3 4" key="1">
    <citation type="submission" date="2020-08" db="EMBL/GenBank/DDBJ databases">
        <title>Genomic Encyclopedia of Type Strains, Phase IV (KMG-IV): sequencing the most valuable type-strain genomes for metagenomic binning, comparative biology and taxonomic classification.</title>
        <authorList>
            <person name="Goeker M."/>
        </authorList>
    </citation>
    <scope>NUCLEOTIDE SEQUENCE [LARGE SCALE GENOMIC DNA]</scope>
    <source>
        <strain evidence="3 4">DSM 2461</strain>
    </source>
</reference>
<evidence type="ECO:0000256" key="1">
    <source>
        <dbReference type="SAM" id="SignalP"/>
    </source>
</evidence>
<dbReference type="PANTHER" id="PTHR35535:SF1">
    <property type="entry name" value="HEAT SHOCK PROTEIN HSLJ"/>
    <property type="match status" value="1"/>
</dbReference>
<evidence type="ECO:0000259" key="2">
    <source>
        <dbReference type="Pfam" id="PF03724"/>
    </source>
</evidence>
<dbReference type="InterPro" id="IPR005184">
    <property type="entry name" value="DUF306_Meta_HslJ"/>
</dbReference>
<dbReference type="Gene3D" id="2.40.128.270">
    <property type="match status" value="1"/>
</dbReference>
<proteinExistence type="predicted"/>
<keyword evidence="4" id="KW-1185">Reference proteome</keyword>
<dbReference type="PANTHER" id="PTHR35535">
    <property type="entry name" value="HEAT SHOCK PROTEIN HSLJ"/>
    <property type="match status" value="1"/>
</dbReference>
<dbReference type="AlphaFoldDB" id="A0A841R5N7"/>
<keyword evidence="3" id="KW-0346">Stress response</keyword>
<organism evidence="3 4">
    <name type="scientific">Spirochaeta isovalerica</name>
    <dbReference type="NCBI Taxonomy" id="150"/>
    <lineage>
        <taxon>Bacteria</taxon>
        <taxon>Pseudomonadati</taxon>
        <taxon>Spirochaetota</taxon>
        <taxon>Spirochaetia</taxon>
        <taxon>Spirochaetales</taxon>
        <taxon>Spirochaetaceae</taxon>
        <taxon>Spirochaeta</taxon>
    </lineage>
</organism>
<dbReference type="PROSITE" id="PS51257">
    <property type="entry name" value="PROKAR_LIPOPROTEIN"/>
    <property type="match status" value="1"/>
</dbReference>
<name>A0A841R5N7_9SPIO</name>
<dbReference type="Proteomes" id="UP000587760">
    <property type="component" value="Unassembled WGS sequence"/>
</dbReference>
<feature type="domain" description="DUF306" evidence="2">
    <location>
        <begin position="23"/>
        <end position="132"/>
    </location>
</feature>
<sequence length="134" mass="15385">MKRFLLPFFVLLLIAAGCASTENSIENTRWYLVEIEGDRDIVQLNDKDPFIELDFESLKVGGNASCNNFFGDYSLESNNLSFGMIATTMMACPDETDQEHRFLQSLSRIDAYEIRNDLLYLLENGKPILVFEKR</sequence>
<keyword evidence="1" id="KW-0732">Signal</keyword>
<dbReference type="Pfam" id="PF03724">
    <property type="entry name" value="META"/>
    <property type="match status" value="1"/>
</dbReference>